<dbReference type="EMBL" id="CP055900">
    <property type="protein sequence ID" value="QKX57971.1"/>
    <property type="molecule type" value="Genomic_DNA"/>
</dbReference>
<evidence type="ECO:0000313" key="3">
    <source>
        <dbReference type="Proteomes" id="UP000509510"/>
    </source>
</evidence>
<dbReference type="RefSeq" id="XP_035344149.1">
    <property type="nucleotide sequence ID" value="XM_035488256.1"/>
</dbReference>
<keyword evidence="3" id="KW-1185">Reference proteome</keyword>
<gene>
    <name evidence="2" type="ORF">TRUGW13939_05091</name>
</gene>
<protein>
    <submittedName>
        <fullName evidence="2">Uncharacterized protein</fullName>
    </submittedName>
</protein>
<dbReference type="InterPro" id="IPR032675">
    <property type="entry name" value="LRR_dom_sf"/>
</dbReference>
<evidence type="ECO:0000313" key="2">
    <source>
        <dbReference type="EMBL" id="QKX57971.1"/>
    </source>
</evidence>
<dbReference type="OrthoDB" id="2520703at2759"/>
<feature type="region of interest" description="Disordered" evidence="1">
    <location>
        <begin position="1"/>
        <end position="31"/>
    </location>
</feature>
<evidence type="ECO:0000256" key="1">
    <source>
        <dbReference type="SAM" id="MobiDB-lite"/>
    </source>
</evidence>
<name>A0A7H8QX00_TALRU</name>
<dbReference type="AlphaFoldDB" id="A0A7H8QX00"/>
<sequence>MLVSSTPHHLSTFPLMSPRTRSQAKSEAKKASATLTGLPTEALHQIFSTFLKHQSTAPDAYFRGTQQQSDERSWHSIQCHALFSLSLVSKRLRDIAQPILYKEFVPGYGDSWKSALYTWDGRLTSFLRTIARRPDLATLVKRIYIHSHLLKSVDAKENQDEIKQAARAVGIEKWQQLSGSELVTILIAKLPNLKHFSLQTVMNPVEGLSSSYLRALGISVLPLTTIDINLYAATNEPRHDRLFNLEVCAGAILELATNLKTLNLHMCGGIQHQAPIPSLPNLETLRITHSRLNETDLEGLLSSCASLRTFAFEATCIYINALDCVQDFGPRGHFELKNAVKYLSRHRATLKSLHLDLRERGIAYRDSIERAIPPSFRLRDFKALEHLFLNSEGIYGGGKKHLTAEDQLLVWFLPANIVSLHLEGNSGPRLVKGLLGLAEAASEGRFPRLKQVRCDAGQILDDNAVGSMFAAAGVDFDGDSFPPSNATLPMRVMPIRRPSYSPEPLPLPEDDDPDLW</sequence>
<dbReference type="GeneID" id="55992589"/>
<dbReference type="Proteomes" id="UP000509510">
    <property type="component" value="Chromosome III"/>
</dbReference>
<dbReference type="SUPFAM" id="SSF52047">
    <property type="entry name" value="RNI-like"/>
    <property type="match status" value="1"/>
</dbReference>
<organism evidence="2 3">
    <name type="scientific">Talaromyces rugulosus</name>
    <name type="common">Penicillium rugulosum</name>
    <dbReference type="NCBI Taxonomy" id="121627"/>
    <lineage>
        <taxon>Eukaryota</taxon>
        <taxon>Fungi</taxon>
        <taxon>Dikarya</taxon>
        <taxon>Ascomycota</taxon>
        <taxon>Pezizomycotina</taxon>
        <taxon>Eurotiomycetes</taxon>
        <taxon>Eurotiomycetidae</taxon>
        <taxon>Eurotiales</taxon>
        <taxon>Trichocomaceae</taxon>
        <taxon>Talaromyces</taxon>
        <taxon>Talaromyces sect. Islandici</taxon>
    </lineage>
</organism>
<proteinExistence type="predicted"/>
<reference evidence="3" key="1">
    <citation type="submission" date="2020-06" db="EMBL/GenBank/DDBJ databases">
        <title>A chromosome-scale genome assembly of Talaromyces rugulosus W13939.</title>
        <authorList>
            <person name="Wang B."/>
            <person name="Guo L."/>
            <person name="Ye K."/>
            <person name="Wang L."/>
        </authorList>
    </citation>
    <scope>NUCLEOTIDE SEQUENCE [LARGE SCALE GENOMIC DNA]</scope>
    <source>
        <strain evidence="3">W13939</strain>
    </source>
</reference>
<dbReference type="KEGG" id="trg:TRUGW13939_05091"/>
<accession>A0A7H8QX00</accession>
<dbReference type="Gene3D" id="3.80.10.10">
    <property type="entry name" value="Ribonuclease Inhibitor"/>
    <property type="match status" value="1"/>
</dbReference>